<name>A0A0A8ZTL6_ARUDO</name>
<accession>A0A0A8ZTL6</accession>
<reference evidence="1" key="2">
    <citation type="journal article" date="2015" name="Data Brief">
        <title>Shoot transcriptome of the giant reed, Arundo donax.</title>
        <authorList>
            <person name="Barrero R.A."/>
            <person name="Guerrero F.D."/>
            <person name="Moolhuijzen P."/>
            <person name="Goolsby J.A."/>
            <person name="Tidwell J."/>
            <person name="Bellgard S.E."/>
            <person name="Bellgard M.I."/>
        </authorList>
    </citation>
    <scope>NUCLEOTIDE SEQUENCE</scope>
    <source>
        <tissue evidence="1">Shoot tissue taken approximately 20 cm above the soil surface</tissue>
    </source>
</reference>
<sequence>MAPASCQNLRLSLPVGSSVFLEWICSLSTLGKHLRKLGSILASLRTPK</sequence>
<reference evidence="1" key="1">
    <citation type="submission" date="2014-09" db="EMBL/GenBank/DDBJ databases">
        <authorList>
            <person name="Magalhaes I.L.F."/>
            <person name="Oliveira U."/>
            <person name="Santos F.R."/>
            <person name="Vidigal T.H.D.A."/>
            <person name="Brescovit A.D."/>
            <person name="Santos A.J."/>
        </authorList>
    </citation>
    <scope>NUCLEOTIDE SEQUENCE</scope>
    <source>
        <tissue evidence="1">Shoot tissue taken approximately 20 cm above the soil surface</tissue>
    </source>
</reference>
<dbReference type="AlphaFoldDB" id="A0A0A8ZTL6"/>
<organism evidence="1">
    <name type="scientific">Arundo donax</name>
    <name type="common">Giant reed</name>
    <name type="synonym">Donax arundinaceus</name>
    <dbReference type="NCBI Taxonomy" id="35708"/>
    <lineage>
        <taxon>Eukaryota</taxon>
        <taxon>Viridiplantae</taxon>
        <taxon>Streptophyta</taxon>
        <taxon>Embryophyta</taxon>
        <taxon>Tracheophyta</taxon>
        <taxon>Spermatophyta</taxon>
        <taxon>Magnoliopsida</taxon>
        <taxon>Liliopsida</taxon>
        <taxon>Poales</taxon>
        <taxon>Poaceae</taxon>
        <taxon>PACMAD clade</taxon>
        <taxon>Arundinoideae</taxon>
        <taxon>Arundineae</taxon>
        <taxon>Arundo</taxon>
    </lineage>
</organism>
<evidence type="ECO:0000313" key="1">
    <source>
        <dbReference type="EMBL" id="JAD38167.1"/>
    </source>
</evidence>
<dbReference type="EMBL" id="GBRH01259728">
    <property type="protein sequence ID" value="JAD38167.1"/>
    <property type="molecule type" value="Transcribed_RNA"/>
</dbReference>
<protein>
    <submittedName>
        <fullName evidence="1">Uncharacterized protein</fullName>
    </submittedName>
</protein>
<proteinExistence type="predicted"/>